<evidence type="ECO:0000313" key="6">
    <source>
        <dbReference type="EMBL" id="RGT06497.1"/>
    </source>
</evidence>
<dbReference type="GO" id="GO:0000156">
    <property type="term" value="F:phosphorelay response regulator activity"/>
    <property type="evidence" value="ECO:0007669"/>
    <property type="project" value="InterPro"/>
</dbReference>
<dbReference type="PROSITE" id="PS50110">
    <property type="entry name" value="RESPONSE_REGULATORY"/>
    <property type="match status" value="1"/>
</dbReference>
<feature type="modified residue" description="4-aspartylphosphate" evidence="3">
    <location>
        <position position="64"/>
    </location>
</feature>
<feature type="domain" description="HTH LytTR-type" evidence="5">
    <location>
        <begin position="137"/>
        <end position="238"/>
    </location>
</feature>
<evidence type="ECO:0000313" key="8">
    <source>
        <dbReference type="EMBL" id="RHA66579.1"/>
    </source>
</evidence>
<evidence type="ECO:0000313" key="9">
    <source>
        <dbReference type="EMBL" id="RHC02879.1"/>
    </source>
</evidence>
<organism evidence="7 12">
    <name type="scientific">Dorea formicigenerans</name>
    <dbReference type="NCBI Taxonomy" id="39486"/>
    <lineage>
        <taxon>Bacteria</taxon>
        <taxon>Bacillati</taxon>
        <taxon>Bacillota</taxon>
        <taxon>Clostridia</taxon>
        <taxon>Lachnospirales</taxon>
        <taxon>Lachnospiraceae</taxon>
        <taxon>Dorea</taxon>
    </lineage>
</organism>
<dbReference type="EMBL" id="QRNS01000030">
    <property type="protein sequence ID" value="RHK60639.1"/>
    <property type="molecule type" value="Genomic_DNA"/>
</dbReference>
<dbReference type="Proteomes" id="UP000285642">
    <property type="component" value="Unassembled WGS sequence"/>
</dbReference>
<dbReference type="Pfam" id="PF00072">
    <property type="entry name" value="Response_reg"/>
    <property type="match status" value="1"/>
</dbReference>
<evidence type="ECO:0000313" key="12">
    <source>
        <dbReference type="Proteomes" id="UP000266376"/>
    </source>
</evidence>
<dbReference type="InterPro" id="IPR007492">
    <property type="entry name" value="LytTR_DNA-bd_dom"/>
</dbReference>
<dbReference type="EMBL" id="QRPD01000020">
    <property type="protein sequence ID" value="RHL84251.1"/>
    <property type="molecule type" value="Genomic_DNA"/>
</dbReference>
<evidence type="ECO:0000259" key="4">
    <source>
        <dbReference type="PROSITE" id="PS50110"/>
    </source>
</evidence>
<evidence type="ECO:0000259" key="5">
    <source>
        <dbReference type="PROSITE" id="PS50930"/>
    </source>
</evidence>
<keyword evidence="3" id="KW-0597">Phosphoprotein</keyword>
<dbReference type="GO" id="GO:0003677">
    <property type="term" value="F:DNA binding"/>
    <property type="evidence" value="ECO:0007669"/>
    <property type="project" value="UniProtKB-KW"/>
</dbReference>
<evidence type="ECO:0000313" key="17">
    <source>
        <dbReference type="Proteomes" id="UP000285642"/>
    </source>
</evidence>
<dbReference type="Gene3D" id="3.40.50.2300">
    <property type="match status" value="1"/>
</dbReference>
<dbReference type="PANTHER" id="PTHR37299">
    <property type="entry name" value="TRANSCRIPTIONAL REGULATOR-RELATED"/>
    <property type="match status" value="1"/>
</dbReference>
<comment type="caution">
    <text evidence="7">The sequence shown here is derived from an EMBL/GenBank/DDBJ whole genome shotgun (WGS) entry which is preliminary data.</text>
</comment>
<dbReference type="Proteomes" id="UP000284152">
    <property type="component" value="Unassembled WGS sequence"/>
</dbReference>
<proteinExistence type="predicted"/>
<evidence type="ECO:0000313" key="11">
    <source>
        <dbReference type="EMBL" id="RHL84251.1"/>
    </source>
</evidence>
<sequence length="244" mass="28396">MNWSENMLKIGICDDSKIFLICAEKLIRKWSDERRIPVKIYTFNNGDKLVAANTEERLDIIFLDIIMPLLNGMDAARELRQRDKSVKIIFLTSSPEFALESYEVKAQGYVLKPIAYDKLKELLDECAQSFAEEPKNMVIKTVTGYQKLYFHEIEYAEAQNKRVFFHLRSGNIIESAEPFHSFEERFSSQDGFFKCHRSYLVYLQNVDHFTAAEITTKSGRNIPVSRGYAKAFKEAYFAQMFQDS</sequence>
<protein>
    <recommendedName>
        <fullName evidence="1">Stage 0 sporulation protein A homolog</fullName>
    </recommendedName>
</protein>
<dbReference type="Gene3D" id="2.40.50.1020">
    <property type="entry name" value="LytTr DNA-binding domain"/>
    <property type="match status" value="1"/>
</dbReference>
<evidence type="ECO:0000313" key="13">
    <source>
        <dbReference type="Proteomes" id="UP000283325"/>
    </source>
</evidence>
<dbReference type="Proteomes" id="UP000266376">
    <property type="component" value="Unassembled WGS sequence"/>
</dbReference>
<evidence type="ECO:0000313" key="15">
    <source>
        <dbReference type="Proteomes" id="UP000284152"/>
    </source>
</evidence>
<dbReference type="EMBL" id="QSFS01000018">
    <property type="protein sequence ID" value="RHA66579.1"/>
    <property type="molecule type" value="Genomic_DNA"/>
</dbReference>
<evidence type="ECO:0000313" key="14">
    <source>
        <dbReference type="Proteomes" id="UP000283630"/>
    </source>
</evidence>
<gene>
    <name evidence="10" type="ORF">DW054_14065</name>
    <name evidence="9" type="ORF">DW860_15315</name>
    <name evidence="8" type="ORF">DW924_13600</name>
    <name evidence="7" type="ORF">DWV67_13180</name>
    <name evidence="6" type="ORF">DWX53_15500</name>
    <name evidence="11" type="ORF">DWZ98_15975</name>
</gene>
<dbReference type="Proteomes" id="UP000284742">
    <property type="component" value="Unassembled WGS sequence"/>
</dbReference>
<accession>A0A395XJ65</accession>
<evidence type="ECO:0000313" key="10">
    <source>
        <dbReference type="EMBL" id="RHK60639.1"/>
    </source>
</evidence>
<dbReference type="PANTHER" id="PTHR37299:SF1">
    <property type="entry name" value="STAGE 0 SPORULATION PROTEIN A HOMOLOG"/>
    <property type="match status" value="1"/>
</dbReference>
<dbReference type="InterPro" id="IPR011006">
    <property type="entry name" value="CheY-like_superfamily"/>
</dbReference>
<dbReference type="SMART" id="SM00850">
    <property type="entry name" value="LytTR"/>
    <property type="match status" value="1"/>
</dbReference>
<feature type="domain" description="Response regulatory" evidence="4">
    <location>
        <begin position="9"/>
        <end position="127"/>
    </location>
</feature>
<evidence type="ECO:0000256" key="1">
    <source>
        <dbReference type="ARBA" id="ARBA00018672"/>
    </source>
</evidence>
<comment type="function">
    <text evidence="2">May play the central regulatory role in sporulation. It may be an element of the effector pathway responsible for the activation of sporulation genes in response to nutritional stress. Spo0A may act in concert with spo0H (a sigma factor) to control the expression of some genes that are critical to the sporulation process.</text>
</comment>
<dbReference type="Proteomes" id="UP000283325">
    <property type="component" value="Unassembled WGS sequence"/>
</dbReference>
<dbReference type="InterPro" id="IPR001789">
    <property type="entry name" value="Sig_transdc_resp-reg_receiver"/>
</dbReference>
<keyword evidence="7" id="KW-0238">DNA-binding</keyword>
<dbReference type="Proteomes" id="UP000283630">
    <property type="component" value="Unassembled WGS sequence"/>
</dbReference>
<evidence type="ECO:0000256" key="2">
    <source>
        <dbReference type="ARBA" id="ARBA00024867"/>
    </source>
</evidence>
<reference evidence="12 13" key="1">
    <citation type="submission" date="2018-08" db="EMBL/GenBank/DDBJ databases">
        <title>A genome reference for cultivated species of the human gut microbiota.</title>
        <authorList>
            <person name="Zou Y."/>
            <person name="Xue W."/>
            <person name="Luo G."/>
        </authorList>
    </citation>
    <scope>NUCLEOTIDE SEQUENCE [LARGE SCALE GENOMIC DNA]</scope>
    <source>
        <strain evidence="7 12">AF12-11</strain>
        <strain evidence="6 14">AF19-4AC</strain>
        <strain evidence="11 13">AF36-1BH</strain>
        <strain evidence="10 15">AF42-21</strain>
        <strain evidence="9 16">AM37-5</strain>
        <strain evidence="8 17">AM42-8</strain>
    </source>
</reference>
<dbReference type="PROSITE" id="PS50930">
    <property type="entry name" value="HTH_LYTTR"/>
    <property type="match status" value="1"/>
</dbReference>
<name>A0A395XJ65_9FIRM</name>
<evidence type="ECO:0000313" key="7">
    <source>
        <dbReference type="EMBL" id="RGW50628.1"/>
    </source>
</evidence>
<evidence type="ECO:0000256" key="3">
    <source>
        <dbReference type="PROSITE-ProRule" id="PRU00169"/>
    </source>
</evidence>
<dbReference type="SUPFAM" id="SSF52172">
    <property type="entry name" value="CheY-like"/>
    <property type="match status" value="1"/>
</dbReference>
<evidence type="ECO:0000313" key="16">
    <source>
        <dbReference type="Proteomes" id="UP000284742"/>
    </source>
</evidence>
<dbReference type="InterPro" id="IPR046947">
    <property type="entry name" value="LytR-like"/>
</dbReference>
<dbReference type="SMART" id="SM00448">
    <property type="entry name" value="REC"/>
    <property type="match status" value="1"/>
</dbReference>
<dbReference type="EMBL" id="QRWH01000024">
    <property type="protein sequence ID" value="RGT06497.1"/>
    <property type="molecule type" value="Genomic_DNA"/>
</dbReference>
<dbReference type="AlphaFoldDB" id="A0A395XJ65"/>
<dbReference type="Pfam" id="PF04397">
    <property type="entry name" value="LytTR"/>
    <property type="match status" value="1"/>
</dbReference>
<dbReference type="EMBL" id="QSAJ01000039">
    <property type="protein sequence ID" value="RGW50628.1"/>
    <property type="molecule type" value="Genomic_DNA"/>
</dbReference>
<dbReference type="EMBL" id="QSHK01000017">
    <property type="protein sequence ID" value="RHC02879.1"/>
    <property type="molecule type" value="Genomic_DNA"/>
</dbReference>